<dbReference type="AlphaFoldDB" id="A0A4Y2MLI0"/>
<keyword evidence="1" id="KW-1133">Transmembrane helix</keyword>
<reference evidence="2 3" key="1">
    <citation type="journal article" date="2019" name="Sci. Rep.">
        <title>Orb-weaving spider Araneus ventricosus genome elucidates the spidroin gene catalogue.</title>
        <authorList>
            <person name="Kono N."/>
            <person name="Nakamura H."/>
            <person name="Ohtoshi R."/>
            <person name="Moran D.A.P."/>
            <person name="Shinohara A."/>
            <person name="Yoshida Y."/>
            <person name="Fujiwara M."/>
            <person name="Mori M."/>
            <person name="Tomita M."/>
            <person name="Arakawa K."/>
        </authorList>
    </citation>
    <scope>NUCLEOTIDE SEQUENCE [LARGE SCALE GENOMIC DNA]</scope>
</reference>
<proteinExistence type="predicted"/>
<organism evidence="2 3">
    <name type="scientific">Araneus ventricosus</name>
    <name type="common">Orbweaver spider</name>
    <name type="synonym">Epeira ventricosa</name>
    <dbReference type="NCBI Taxonomy" id="182803"/>
    <lineage>
        <taxon>Eukaryota</taxon>
        <taxon>Metazoa</taxon>
        <taxon>Ecdysozoa</taxon>
        <taxon>Arthropoda</taxon>
        <taxon>Chelicerata</taxon>
        <taxon>Arachnida</taxon>
        <taxon>Araneae</taxon>
        <taxon>Araneomorphae</taxon>
        <taxon>Entelegynae</taxon>
        <taxon>Araneoidea</taxon>
        <taxon>Araneidae</taxon>
        <taxon>Araneus</taxon>
    </lineage>
</organism>
<evidence type="ECO:0000256" key="1">
    <source>
        <dbReference type="SAM" id="Phobius"/>
    </source>
</evidence>
<evidence type="ECO:0000313" key="3">
    <source>
        <dbReference type="Proteomes" id="UP000499080"/>
    </source>
</evidence>
<sequence length="113" mass="13306">MRIKRRKKRQQRLMISVDSLKVIFARFNNINKAMQPVSIWERGKGGYLVLKSHVKLRILSEKGTSGTRVDDRQDRSPQAIGTLLRLPFVSLMCNHGLILLIMRFSYRSRFLRY</sequence>
<keyword evidence="3" id="KW-1185">Reference proteome</keyword>
<dbReference type="Proteomes" id="UP000499080">
    <property type="component" value="Unassembled WGS sequence"/>
</dbReference>
<dbReference type="EMBL" id="BGPR01007511">
    <property type="protein sequence ID" value="GBN27409.1"/>
    <property type="molecule type" value="Genomic_DNA"/>
</dbReference>
<gene>
    <name evidence="2" type="ORF">AVEN_53658_1</name>
</gene>
<comment type="caution">
    <text evidence="2">The sequence shown here is derived from an EMBL/GenBank/DDBJ whole genome shotgun (WGS) entry which is preliminary data.</text>
</comment>
<keyword evidence="1" id="KW-0812">Transmembrane</keyword>
<evidence type="ECO:0000313" key="2">
    <source>
        <dbReference type="EMBL" id="GBN27409.1"/>
    </source>
</evidence>
<keyword evidence="1" id="KW-0472">Membrane</keyword>
<feature type="transmembrane region" description="Helical" evidence="1">
    <location>
        <begin position="82"/>
        <end position="106"/>
    </location>
</feature>
<name>A0A4Y2MLI0_ARAVE</name>
<accession>A0A4Y2MLI0</accession>
<protein>
    <submittedName>
        <fullName evidence="2">Uncharacterized protein</fullName>
    </submittedName>
</protein>